<evidence type="ECO:0000259" key="2">
    <source>
        <dbReference type="Pfam" id="PF00582"/>
    </source>
</evidence>
<feature type="region of interest" description="Disordered" evidence="1">
    <location>
        <begin position="311"/>
        <end position="336"/>
    </location>
</feature>
<feature type="compositionally biased region" description="Basic residues" evidence="1">
    <location>
        <begin position="312"/>
        <end position="323"/>
    </location>
</feature>
<feature type="region of interest" description="Disordered" evidence="1">
    <location>
        <begin position="39"/>
        <end position="61"/>
    </location>
</feature>
<dbReference type="CDD" id="cd23659">
    <property type="entry name" value="USP_At3g01520-like"/>
    <property type="match status" value="1"/>
</dbReference>
<proteinExistence type="predicted"/>
<evidence type="ECO:0000313" key="3">
    <source>
        <dbReference type="EMBL" id="KAG2220412.1"/>
    </source>
</evidence>
<dbReference type="Proteomes" id="UP000646827">
    <property type="component" value="Unassembled WGS sequence"/>
</dbReference>
<sequence>MDLDALLAQEIEDLNRDSEEDRRVKEAIILDKRDPNKILCHDDYSTDDDDEDSTSETTHIHSRRRTVRYYDEINRDDEDYFEDDLAIRDPELFKTTELNRQIILDEQQQQESEGGIAGYIQQRKKSIALMTQRPPELVFSDPPITVTEPDRIIVTFHYGKSNEKPIQKSRKYMMACDFGEESMYAMNWALGTMLRDGDEVHVATVVSPEEDLDDMDDEQKYRLWQEMDRKSKSLISKVRSKLEEMLLYNITIVIYSIAGQTKESLLELIYSLPLTMVVCGSREKGAFKGLLMGSVSTFLVHNSPIPVSVVRPQKKEKKNKKKMTAAQKLSQSVRNGQLKVDEAAGAAAPNVSYQQQTQ</sequence>
<protein>
    <recommendedName>
        <fullName evidence="2">UspA domain-containing protein</fullName>
    </recommendedName>
</protein>
<reference evidence="3 4" key="1">
    <citation type="submission" date="2020-12" db="EMBL/GenBank/DDBJ databases">
        <title>Metabolic potential, ecology and presence of endohyphal bacteria is reflected in genomic diversity of Mucoromycotina.</title>
        <authorList>
            <person name="Muszewska A."/>
            <person name="Okrasinska A."/>
            <person name="Steczkiewicz K."/>
            <person name="Drgas O."/>
            <person name="Orlowska M."/>
            <person name="Perlinska-Lenart U."/>
            <person name="Aleksandrzak-Piekarczyk T."/>
            <person name="Szatraj K."/>
            <person name="Zielenkiewicz U."/>
            <person name="Pilsyk S."/>
            <person name="Malc E."/>
            <person name="Mieczkowski P."/>
            <person name="Kruszewska J.S."/>
            <person name="Biernat P."/>
            <person name="Pawlowska J."/>
        </authorList>
    </citation>
    <scope>NUCLEOTIDE SEQUENCE [LARGE SCALE GENOMIC DNA]</scope>
    <source>
        <strain evidence="3 4">CBS 142.35</strain>
    </source>
</reference>
<dbReference type="Gene3D" id="3.40.50.620">
    <property type="entry name" value="HUPs"/>
    <property type="match status" value="1"/>
</dbReference>
<name>A0A8H7S015_9FUNG</name>
<dbReference type="OrthoDB" id="843225at2759"/>
<organism evidence="3 4">
    <name type="scientific">Circinella minor</name>
    <dbReference type="NCBI Taxonomy" id="1195481"/>
    <lineage>
        <taxon>Eukaryota</taxon>
        <taxon>Fungi</taxon>
        <taxon>Fungi incertae sedis</taxon>
        <taxon>Mucoromycota</taxon>
        <taxon>Mucoromycotina</taxon>
        <taxon>Mucoromycetes</taxon>
        <taxon>Mucorales</taxon>
        <taxon>Lichtheimiaceae</taxon>
        <taxon>Circinella</taxon>
    </lineage>
</organism>
<evidence type="ECO:0000313" key="4">
    <source>
        <dbReference type="Proteomes" id="UP000646827"/>
    </source>
</evidence>
<dbReference type="InterPro" id="IPR014729">
    <property type="entry name" value="Rossmann-like_a/b/a_fold"/>
</dbReference>
<keyword evidence="4" id="KW-1185">Reference proteome</keyword>
<dbReference type="PRINTS" id="PR01438">
    <property type="entry name" value="UNVRSLSTRESS"/>
</dbReference>
<evidence type="ECO:0000256" key="1">
    <source>
        <dbReference type="SAM" id="MobiDB-lite"/>
    </source>
</evidence>
<dbReference type="InterPro" id="IPR006016">
    <property type="entry name" value="UspA"/>
</dbReference>
<dbReference type="PANTHER" id="PTHR46100:SF4">
    <property type="entry name" value="USPA DOMAIN-CONTAINING PROTEIN"/>
    <property type="match status" value="1"/>
</dbReference>
<dbReference type="SUPFAM" id="SSF52402">
    <property type="entry name" value="Adenine nucleotide alpha hydrolases-like"/>
    <property type="match status" value="1"/>
</dbReference>
<dbReference type="InterPro" id="IPR006015">
    <property type="entry name" value="Universal_stress_UspA"/>
</dbReference>
<dbReference type="Pfam" id="PF00582">
    <property type="entry name" value="Usp"/>
    <property type="match status" value="1"/>
</dbReference>
<feature type="compositionally biased region" description="Acidic residues" evidence="1">
    <location>
        <begin position="45"/>
        <end position="54"/>
    </location>
</feature>
<gene>
    <name evidence="3" type="ORF">INT45_000637</name>
</gene>
<dbReference type="EMBL" id="JAEPRB010000141">
    <property type="protein sequence ID" value="KAG2220412.1"/>
    <property type="molecule type" value="Genomic_DNA"/>
</dbReference>
<dbReference type="PANTHER" id="PTHR46100">
    <property type="entry name" value="IMP2'P"/>
    <property type="match status" value="1"/>
</dbReference>
<comment type="caution">
    <text evidence="3">The sequence shown here is derived from an EMBL/GenBank/DDBJ whole genome shotgun (WGS) entry which is preliminary data.</text>
</comment>
<dbReference type="AlphaFoldDB" id="A0A8H7S015"/>
<feature type="domain" description="UspA" evidence="2">
    <location>
        <begin position="170"/>
        <end position="311"/>
    </location>
</feature>
<accession>A0A8H7S015</accession>